<feature type="region of interest" description="Disordered" evidence="2">
    <location>
        <begin position="296"/>
        <end position="318"/>
    </location>
</feature>
<dbReference type="Pfam" id="PF02145">
    <property type="entry name" value="Rap_GAP"/>
    <property type="match status" value="1"/>
</dbReference>
<dbReference type="CDD" id="cd04519">
    <property type="entry name" value="RasGAP"/>
    <property type="match status" value="1"/>
</dbReference>
<feature type="compositionally biased region" description="Basic and acidic residues" evidence="2">
    <location>
        <begin position="151"/>
        <end position="164"/>
    </location>
</feature>
<evidence type="ECO:0000313" key="5">
    <source>
        <dbReference type="EMBL" id="ELR25732.1"/>
    </source>
</evidence>
<dbReference type="AlphaFoldDB" id="L8HKI0"/>
<feature type="compositionally biased region" description="Basic and acidic residues" evidence="2">
    <location>
        <begin position="359"/>
        <end position="384"/>
    </location>
</feature>
<feature type="region of interest" description="Disordered" evidence="2">
    <location>
        <begin position="609"/>
        <end position="658"/>
    </location>
</feature>
<feature type="region of interest" description="Disordered" evidence="2">
    <location>
        <begin position="1"/>
        <end position="48"/>
    </location>
</feature>
<dbReference type="VEuPathDB" id="AmoebaDB:ACA1_018340"/>
<dbReference type="GO" id="GO:0051056">
    <property type="term" value="P:regulation of small GTPase mediated signal transduction"/>
    <property type="evidence" value="ECO:0007669"/>
    <property type="project" value="InterPro"/>
</dbReference>
<dbReference type="InterPro" id="IPR035974">
    <property type="entry name" value="Rap/Ran-GAP_sf"/>
</dbReference>
<dbReference type="PANTHER" id="PTHR15711:SF22">
    <property type="entry name" value="RAP-GAP DOMAIN-CONTAINING PROTEIN"/>
    <property type="match status" value="1"/>
</dbReference>
<dbReference type="GO" id="GO:0005096">
    <property type="term" value="F:GTPase activator activity"/>
    <property type="evidence" value="ECO:0007669"/>
    <property type="project" value="UniProtKB-KW"/>
</dbReference>
<dbReference type="SUPFAM" id="SSF111347">
    <property type="entry name" value="Rap/Ran-GAP"/>
    <property type="match status" value="1"/>
</dbReference>
<keyword evidence="6" id="KW-1185">Reference proteome</keyword>
<evidence type="ECO:0000256" key="2">
    <source>
        <dbReference type="SAM" id="MobiDB-lite"/>
    </source>
</evidence>
<reference evidence="5 6" key="1">
    <citation type="journal article" date="2013" name="Genome Biol.">
        <title>Genome of Acanthamoeba castellanii highlights extensive lateral gene transfer and early evolution of tyrosine kinase signaling.</title>
        <authorList>
            <person name="Clarke M."/>
            <person name="Lohan A.J."/>
            <person name="Liu B."/>
            <person name="Lagkouvardos I."/>
            <person name="Roy S."/>
            <person name="Zafar N."/>
            <person name="Bertelli C."/>
            <person name="Schilde C."/>
            <person name="Kianianmomeni A."/>
            <person name="Burglin T.R."/>
            <person name="Frech C."/>
            <person name="Turcotte B."/>
            <person name="Kopec K.O."/>
            <person name="Synnott J.M."/>
            <person name="Choo C."/>
            <person name="Paponov I."/>
            <person name="Finkler A."/>
            <person name="Soon Heng Tan C."/>
            <person name="Hutchins A.P."/>
            <person name="Weinmeier T."/>
            <person name="Rattei T."/>
            <person name="Chu J.S."/>
            <person name="Gimenez G."/>
            <person name="Irimia M."/>
            <person name="Rigden D.J."/>
            <person name="Fitzpatrick D.A."/>
            <person name="Lorenzo-Morales J."/>
            <person name="Bateman A."/>
            <person name="Chiu C.H."/>
            <person name="Tang P."/>
            <person name="Hegemann P."/>
            <person name="Fromm H."/>
            <person name="Raoult D."/>
            <person name="Greub G."/>
            <person name="Miranda-Saavedra D."/>
            <person name="Chen N."/>
            <person name="Nash P."/>
            <person name="Ginger M.L."/>
            <person name="Horn M."/>
            <person name="Schaap P."/>
            <person name="Caler L."/>
            <person name="Loftus B."/>
        </authorList>
    </citation>
    <scope>NUCLEOTIDE SEQUENCE [LARGE SCALE GENOMIC DNA]</scope>
    <source>
        <strain evidence="5 6">Neff</strain>
    </source>
</reference>
<dbReference type="Proteomes" id="UP000011083">
    <property type="component" value="Unassembled WGS sequence"/>
</dbReference>
<dbReference type="GeneID" id="14926822"/>
<keyword evidence="1" id="KW-0343">GTPase activation</keyword>
<feature type="compositionally biased region" description="Basic and acidic residues" evidence="2">
    <location>
        <begin position="417"/>
        <end position="443"/>
    </location>
</feature>
<feature type="compositionally biased region" description="Polar residues" evidence="2">
    <location>
        <begin position="104"/>
        <end position="121"/>
    </location>
</feature>
<feature type="compositionally biased region" description="Polar residues" evidence="2">
    <location>
        <begin position="588"/>
        <end position="597"/>
    </location>
</feature>
<dbReference type="Gene3D" id="1.10.506.10">
    <property type="entry name" value="GTPase Activation - p120gap, domain 1"/>
    <property type="match status" value="1"/>
</dbReference>
<dbReference type="InterPro" id="IPR000331">
    <property type="entry name" value="Rap/Ran_GAP_dom"/>
</dbReference>
<dbReference type="EMBL" id="KB007791">
    <property type="protein sequence ID" value="ELR25732.1"/>
    <property type="molecule type" value="Genomic_DNA"/>
</dbReference>
<feature type="compositionally biased region" description="Low complexity" evidence="2">
    <location>
        <begin position="467"/>
        <end position="487"/>
    </location>
</feature>
<gene>
    <name evidence="5" type="ORF">ACA1_018340</name>
</gene>
<feature type="region of interest" description="Disordered" evidence="2">
    <location>
        <begin position="359"/>
        <end position="597"/>
    </location>
</feature>
<proteinExistence type="predicted"/>
<evidence type="ECO:0000313" key="6">
    <source>
        <dbReference type="Proteomes" id="UP000011083"/>
    </source>
</evidence>
<feature type="compositionally biased region" description="Low complexity" evidence="2">
    <location>
        <begin position="519"/>
        <end position="575"/>
    </location>
</feature>
<feature type="compositionally biased region" description="Low complexity" evidence="2">
    <location>
        <begin position="309"/>
        <end position="318"/>
    </location>
</feature>
<dbReference type="InterPro" id="IPR050989">
    <property type="entry name" value="Rap1_Ran_GAP"/>
</dbReference>
<dbReference type="InterPro" id="IPR008936">
    <property type="entry name" value="Rho_GTPase_activation_prot"/>
</dbReference>
<accession>L8HKI0</accession>
<feature type="region of interest" description="Disordered" evidence="2">
    <location>
        <begin position="94"/>
        <end position="176"/>
    </location>
</feature>
<feature type="compositionally biased region" description="Acidic residues" evidence="2">
    <location>
        <begin position="1"/>
        <end position="10"/>
    </location>
</feature>
<feature type="compositionally biased region" description="Basic and acidic residues" evidence="2">
    <location>
        <begin position="630"/>
        <end position="639"/>
    </location>
</feature>
<organism evidence="5 6">
    <name type="scientific">Acanthamoeba castellanii (strain ATCC 30010 / Neff)</name>
    <dbReference type="NCBI Taxonomy" id="1257118"/>
    <lineage>
        <taxon>Eukaryota</taxon>
        <taxon>Amoebozoa</taxon>
        <taxon>Discosea</taxon>
        <taxon>Longamoebia</taxon>
        <taxon>Centramoebida</taxon>
        <taxon>Acanthamoebidae</taxon>
        <taxon>Acanthamoeba</taxon>
    </lineage>
</organism>
<dbReference type="SUPFAM" id="SSF48350">
    <property type="entry name" value="GTPase activation domain, GAP"/>
    <property type="match status" value="1"/>
</dbReference>
<evidence type="ECO:0000256" key="1">
    <source>
        <dbReference type="ARBA" id="ARBA00022468"/>
    </source>
</evidence>
<name>L8HKI0_ACACF</name>
<dbReference type="PROSITE" id="PS50085">
    <property type="entry name" value="RAPGAP"/>
    <property type="match status" value="1"/>
</dbReference>
<dbReference type="KEGG" id="acan:ACA1_018340"/>
<feature type="compositionally biased region" description="Basic and acidic residues" evidence="2">
    <location>
        <begin position="452"/>
        <end position="464"/>
    </location>
</feature>
<protein>
    <submittedName>
        <fullName evidence="5">Rap/ran-GAP protein</fullName>
    </submittedName>
</protein>
<feature type="domain" description="Rap-GAP" evidence="4">
    <location>
        <begin position="700"/>
        <end position="933"/>
    </location>
</feature>
<dbReference type="Gene3D" id="3.40.50.11210">
    <property type="entry name" value="Rap/Ran-GAP"/>
    <property type="match status" value="1"/>
</dbReference>
<dbReference type="PANTHER" id="PTHR15711">
    <property type="entry name" value="RAP GTPASE-ACTIVATING PROTEIN"/>
    <property type="match status" value="1"/>
</dbReference>
<dbReference type="GO" id="GO:0005737">
    <property type="term" value="C:cytoplasm"/>
    <property type="evidence" value="ECO:0007669"/>
    <property type="project" value="TreeGrafter"/>
</dbReference>
<feature type="domain" description="Ras-GAP" evidence="3">
    <location>
        <begin position="881"/>
        <end position="966"/>
    </location>
</feature>
<evidence type="ECO:0000259" key="3">
    <source>
        <dbReference type="PROSITE" id="PS50018"/>
    </source>
</evidence>
<dbReference type="PROSITE" id="PS50018">
    <property type="entry name" value="RAS_GTPASE_ACTIV_2"/>
    <property type="match status" value="1"/>
</dbReference>
<dbReference type="RefSeq" id="XP_004358296.1">
    <property type="nucleotide sequence ID" value="XM_004358239.1"/>
</dbReference>
<evidence type="ECO:0000259" key="4">
    <source>
        <dbReference type="PROSITE" id="PS50085"/>
    </source>
</evidence>
<dbReference type="InterPro" id="IPR001936">
    <property type="entry name" value="RasGAP_dom"/>
</dbReference>
<sequence length="966" mass="107231">MEMEMMEAVEENTQAKNPMEGDQLVSKGGDDPEANPLHPQEVDVAGHRILKPTVKSLVTAYETHTLHGKKQVLEHISEEEWRLIRDTKIQASGKWITRDAKDGSSPQTTPRSPQRRGTNPPRSAGRGHWPDRITAGAGERSEKTKKAKAKAKTDGEGKKAEATTKQHKRRKSREKLEAAIVARSGDDEEDSGYHAGRNSLVCNGHRNARYRRNAGSTPGPVRLVYEEGRGGNTNFTKINRKRRSTPANDVTCVYSLTCNLAADDTREIHFSGKRKSAEIARSELAPLNILSIGQSLEPQEGTDDNPALATDASSGGATLSASAAGTAAALAPISPAVPSRGRNAWASLLSKVSGWSGDKELRASRREERRRSKNVTKEGSRQEFNRQGSTGSGLAVSRNRREIGGDSATLDISSSGERQRGRSWGKYEGKLVKREKRDEDETQHTQTQGKIDPTDKRKARDKRAVQRHQLQQQQQPTTPRGQPQQHPNTARQASHVQPREKVPPSSQSMSMPAVTPGEPWSTRPSPRRPSMPVNSVTGSTSSSSSSPSTSPLGGSAPLMSSSSSLSSSKSAPGLGQSQNAVAPKSADKSNNQPRASRVNTSLRFMKFHSDGAQEGSNGGGRAESSPEAAARGERGREESPPAPHVPQRRVQPERLTSHSSMFLNKLGLSSETRLEVYRVLIQTRKSMKFKAVTADIRDELLKLERSFNSQNYKFGVLYCKKGQTENEMFTNVVDNSNKCYERFLNFLGERIPLKGWKNYTGGLDVKNESTGDESVYTEFREQRIMFHVSTLLPYYPRDEQQVERKRHLGNDIVVIVFLEPGAQFTPRLMTTQFNHIYCVVQMEDADSDVPAVRVEYAAKRLLAPGFELVRTIHKHTLNERTTESLARLLLRFFKAHDRERDLLQWVVSEEVTKAANPDTIFREESLSMKLLSLNAFTGRGIEFLERTVLVLIRDVQELNLSLEVRT</sequence>